<gene>
    <name evidence="1" type="ORF">PsorP6_003194</name>
</gene>
<protein>
    <submittedName>
        <fullName evidence="1">Uncharacterized protein</fullName>
    </submittedName>
</protein>
<evidence type="ECO:0000313" key="2">
    <source>
        <dbReference type="Proteomes" id="UP001163321"/>
    </source>
</evidence>
<evidence type="ECO:0000313" key="1">
    <source>
        <dbReference type="EMBL" id="KAI9907579.1"/>
    </source>
</evidence>
<sequence length="377" mass="42404">MASTVQRNQFEILNNNDVSQMAQVSTRILERSTTSCPSIQCVAWSLILYTHVVGLWFQGLAHLQSKVRSCPMGPPRRGAVQEASRPGLDEHQVHSWMCILHSTLAIHPKACFLMYSRSNKRSLGSTLASAQAVRDSQWMVSPIALWFPEATKDAIHPLSSSNSLLFERLAGGVMWEEPVKKGEDEACVYHRDVSCDEMTRNGALHRQRSLRTLTDDATRCLQFVCHVHSVFDRDIRSIVRLKQRVRAHPPPTRHEPRTKSCVEWQGDAASLPRAQPVDPCGTRAWEARHRASDASHVARSRPRWIYPGQAGYKSKSEANAMFVPPPTPQLASPLGSSGNGRWGRHHCSSCVLDPRTNELARSKSTLMRYLDWPLSFK</sequence>
<reference evidence="1 2" key="1">
    <citation type="journal article" date="2022" name="bioRxiv">
        <title>The genome of the oomycete Peronosclerospora sorghi, a cosmopolitan pathogen of maize and sorghum, is inflated with dispersed pseudogenes.</title>
        <authorList>
            <person name="Fletcher K."/>
            <person name="Martin F."/>
            <person name="Isakeit T."/>
            <person name="Cavanaugh K."/>
            <person name="Magill C."/>
            <person name="Michelmore R."/>
        </authorList>
    </citation>
    <scope>NUCLEOTIDE SEQUENCE [LARGE SCALE GENOMIC DNA]</scope>
    <source>
        <strain evidence="1">P6</strain>
    </source>
</reference>
<name>A0ACC0VNT0_9STRA</name>
<dbReference type="EMBL" id="CM047587">
    <property type="protein sequence ID" value="KAI9907579.1"/>
    <property type="molecule type" value="Genomic_DNA"/>
</dbReference>
<dbReference type="Proteomes" id="UP001163321">
    <property type="component" value="Chromosome 8"/>
</dbReference>
<keyword evidence="2" id="KW-1185">Reference proteome</keyword>
<accession>A0ACC0VNT0</accession>
<organism evidence="1 2">
    <name type="scientific">Peronosclerospora sorghi</name>
    <dbReference type="NCBI Taxonomy" id="230839"/>
    <lineage>
        <taxon>Eukaryota</taxon>
        <taxon>Sar</taxon>
        <taxon>Stramenopiles</taxon>
        <taxon>Oomycota</taxon>
        <taxon>Peronosporomycetes</taxon>
        <taxon>Peronosporales</taxon>
        <taxon>Peronosporaceae</taxon>
        <taxon>Peronosclerospora</taxon>
    </lineage>
</organism>
<comment type="caution">
    <text evidence="1">The sequence shown here is derived from an EMBL/GenBank/DDBJ whole genome shotgun (WGS) entry which is preliminary data.</text>
</comment>
<proteinExistence type="predicted"/>